<name>A0AAV4RUP5_9ARAC</name>
<accession>A0AAV4RUP5</accession>
<comment type="caution">
    <text evidence="2">The sequence shown here is derived from an EMBL/GenBank/DDBJ whole genome shotgun (WGS) entry which is preliminary data.</text>
</comment>
<keyword evidence="3" id="KW-1185">Reference proteome</keyword>
<evidence type="ECO:0000313" key="2">
    <source>
        <dbReference type="EMBL" id="GIY25087.1"/>
    </source>
</evidence>
<keyword evidence="1" id="KW-0472">Membrane</keyword>
<evidence type="ECO:0000256" key="1">
    <source>
        <dbReference type="SAM" id="Phobius"/>
    </source>
</evidence>
<organism evidence="2 3">
    <name type="scientific">Caerostris darwini</name>
    <dbReference type="NCBI Taxonomy" id="1538125"/>
    <lineage>
        <taxon>Eukaryota</taxon>
        <taxon>Metazoa</taxon>
        <taxon>Ecdysozoa</taxon>
        <taxon>Arthropoda</taxon>
        <taxon>Chelicerata</taxon>
        <taxon>Arachnida</taxon>
        <taxon>Araneae</taxon>
        <taxon>Araneomorphae</taxon>
        <taxon>Entelegynae</taxon>
        <taxon>Araneoidea</taxon>
        <taxon>Araneidae</taxon>
        <taxon>Caerostris</taxon>
    </lineage>
</organism>
<feature type="transmembrane region" description="Helical" evidence="1">
    <location>
        <begin position="69"/>
        <end position="86"/>
    </location>
</feature>
<keyword evidence="1" id="KW-1133">Transmembrane helix</keyword>
<reference evidence="2 3" key="1">
    <citation type="submission" date="2021-06" db="EMBL/GenBank/DDBJ databases">
        <title>Caerostris darwini draft genome.</title>
        <authorList>
            <person name="Kono N."/>
            <person name="Arakawa K."/>
        </authorList>
    </citation>
    <scope>NUCLEOTIDE SEQUENCE [LARGE SCALE GENOMIC DNA]</scope>
</reference>
<dbReference type="AlphaFoldDB" id="A0AAV4RUP5"/>
<sequence length="99" mass="11278">MVPGKLVKVKGEECQGQSSGALSSYFVGRRVWLSKRSCCPTSDGRPDGLDLSAVSDNLRKIMCQKMPDIIIYSLFFIIFNGCNYDLNQLKQDFFRLWVF</sequence>
<keyword evidence="1" id="KW-0812">Transmembrane</keyword>
<proteinExistence type="predicted"/>
<dbReference type="Proteomes" id="UP001054837">
    <property type="component" value="Unassembled WGS sequence"/>
</dbReference>
<protein>
    <submittedName>
        <fullName evidence="2">Uncharacterized protein</fullName>
    </submittedName>
</protein>
<evidence type="ECO:0000313" key="3">
    <source>
        <dbReference type="Proteomes" id="UP001054837"/>
    </source>
</evidence>
<dbReference type="EMBL" id="BPLQ01006772">
    <property type="protein sequence ID" value="GIY25087.1"/>
    <property type="molecule type" value="Genomic_DNA"/>
</dbReference>
<gene>
    <name evidence="2" type="ORF">CDAR_378481</name>
</gene>